<dbReference type="InterPro" id="IPR036188">
    <property type="entry name" value="FAD/NAD-bd_sf"/>
</dbReference>
<keyword evidence="4" id="KW-0274">FAD</keyword>
<dbReference type="Pfam" id="PF00732">
    <property type="entry name" value="GMC_oxred_N"/>
    <property type="match status" value="1"/>
</dbReference>
<dbReference type="EMBL" id="CP045226">
    <property type="protein sequence ID" value="QFS46906.1"/>
    <property type="molecule type" value="Genomic_DNA"/>
</dbReference>
<evidence type="ECO:0000256" key="1">
    <source>
        <dbReference type="ARBA" id="ARBA00001974"/>
    </source>
</evidence>
<dbReference type="AlphaFoldDB" id="A0A5P8W3P3"/>
<evidence type="ECO:0000256" key="5">
    <source>
        <dbReference type="ARBA" id="ARBA00023002"/>
    </source>
</evidence>
<dbReference type="PANTHER" id="PTHR42784:SF1">
    <property type="entry name" value="PYRANOSE 2-OXIDASE"/>
    <property type="match status" value="1"/>
</dbReference>
<reference evidence="9 10" key="1">
    <citation type="submission" date="2019-10" db="EMBL/GenBank/DDBJ databases">
        <title>Genomic and transcriptomic insights into the perfect genentic adaptation of a filamentous nitrogen-fixing cyanobacterium to rice fields.</title>
        <authorList>
            <person name="Chen Z."/>
        </authorList>
    </citation>
    <scope>NUCLEOTIDE SEQUENCE [LARGE SCALE GENOMIC DNA]</scope>
    <source>
        <strain evidence="9">CCNUC1</strain>
    </source>
</reference>
<keyword evidence="3" id="KW-0285">Flavoprotein</keyword>
<evidence type="ECO:0000259" key="8">
    <source>
        <dbReference type="Pfam" id="PF05199"/>
    </source>
</evidence>
<evidence type="ECO:0000259" key="7">
    <source>
        <dbReference type="Pfam" id="PF00890"/>
    </source>
</evidence>
<dbReference type="InterPro" id="IPR003953">
    <property type="entry name" value="FAD-dep_OxRdtase_2_FAD-bd"/>
</dbReference>
<comment type="similarity">
    <text evidence="2">Belongs to the GMC oxidoreductase family.</text>
</comment>
<dbReference type="InterPro" id="IPR007867">
    <property type="entry name" value="GMC_OxRtase_C"/>
</dbReference>
<dbReference type="Proteomes" id="UP000326678">
    <property type="component" value="Chromosome Gxm1"/>
</dbReference>
<dbReference type="GO" id="GO:0050660">
    <property type="term" value="F:flavin adenine dinucleotide binding"/>
    <property type="evidence" value="ECO:0007669"/>
    <property type="project" value="InterPro"/>
</dbReference>
<dbReference type="Gene3D" id="3.50.50.60">
    <property type="entry name" value="FAD/NAD(P)-binding domain"/>
    <property type="match status" value="2"/>
</dbReference>
<evidence type="ECO:0000256" key="2">
    <source>
        <dbReference type="ARBA" id="ARBA00010790"/>
    </source>
</evidence>
<dbReference type="GO" id="GO:0016614">
    <property type="term" value="F:oxidoreductase activity, acting on CH-OH group of donors"/>
    <property type="evidence" value="ECO:0007669"/>
    <property type="project" value="InterPro"/>
</dbReference>
<dbReference type="InterPro" id="IPR000172">
    <property type="entry name" value="GMC_OxRdtase_N"/>
</dbReference>
<sequence length="654" mass="72894">MKQLRSQPLMATGYLLTTIGHDFMSDFDVIIIGSGAGGAPIANRIAKKGKSVLILEKGPLFRPQYQTKDGLSDFKRDELFSTGTEKRLQISQVANNNGEYYSSHVEPDINDEPHIYREKDGSDRATIEGYTAQVVGGGTQLYGAVHLRFTAVDLKLQSFNAGRTDIKADPNGDIEREARDWPISYEDLEPYYCEVEELVGINGSAENQLKPFSKNFLQTPLSPNPISEFAHKGMVQLGQNYTNQGKTIQPYRTPLAVITQDHAPSGRKIPQNPETIKTSYVNRYGDPLGLKSSTWVSLLSPIENLPNFQIWTNCVVTHLDCEGSRVHRLYYRDPAGREKTLTVKPGAIVIVACSAIESIRLLKLSAAANPEFDRRIHQNDLLGKYFLTHCFGGAETIVVGDQQQYPPLKFDKSVSLDSDWAIDYTSSEAFLKENGLWAGAAIYNNTSDQALPISLGRTHGSQDLDTFWKAFDSGYWGSITGQNNPRFLHGQGMVDFFNENFGTRLSVSFMANQVPLKSNRIELHPTVKDKWNRPVAYILKDWHSHDKYLMDVMAKQCEEILRLGGANPDRDAIEEGGIYLAENALTRIANHILGGARFGSDRNDSVLDINCRAWDFDNLYVTDGSFMPTSGGANPTHTIEANAFRIADHLLARI</sequence>
<dbReference type="SUPFAM" id="SSF54373">
    <property type="entry name" value="FAD-linked reductases, C-terminal domain"/>
    <property type="match status" value="1"/>
</dbReference>
<dbReference type="Pfam" id="PF00890">
    <property type="entry name" value="FAD_binding_2"/>
    <property type="match status" value="1"/>
</dbReference>
<feature type="domain" description="FAD-dependent oxidoreductase 2 FAD-binding" evidence="7">
    <location>
        <begin position="28"/>
        <end position="64"/>
    </location>
</feature>
<proteinExistence type="inferred from homology"/>
<evidence type="ECO:0000313" key="10">
    <source>
        <dbReference type="Proteomes" id="UP000326678"/>
    </source>
</evidence>
<dbReference type="SUPFAM" id="SSF51905">
    <property type="entry name" value="FAD/NAD(P)-binding domain"/>
    <property type="match status" value="1"/>
</dbReference>
<keyword evidence="10" id="KW-1185">Reference proteome</keyword>
<organism evidence="9 10">
    <name type="scientific">Nostoc sphaeroides CCNUC1</name>
    <dbReference type="NCBI Taxonomy" id="2653204"/>
    <lineage>
        <taxon>Bacteria</taxon>
        <taxon>Bacillati</taxon>
        <taxon>Cyanobacteriota</taxon>
        <taxon>Cyanophyceae</taxon>
        <taxon>Nostocales</taxon>
        <taxon>Nostocaceae</taxon>
        <taxon>Nostoc</taxon>
    </lineage>
</organism>
<dbReference type="PANTHER" id="PTHR42784">
    <property type="entry name" value="PYRANOSE 2-OXIDASE"/>
    <property type="match status" value="1"/>
</dbReference>
<dbReference type="InterPro" id="IPR051473">
    <property type="entry name" value="P2Ox-like"/>
</dbReference>
<feature type="domain" description="Glucose-methanol-choline oxidoreductase N-terminal" evidence="6">
    <location>
        <begin position="268"/>
        <end position="385"/>
    </location>
</feature>
<dbReference type="KEGG" id="nsh:GXM_04387"/>
<name>A0A5P8W3P3_9NOSO</name>
<feature type="domain" description="Glucose-methanol-choline oxidoreductase C-terminal" evidence="8">
    <location>
        <begin position="515"/>
        <end position="643"/>
    </location>
</feature>
<gene>
    <name evidence="9" type="ORF">GXM_04387</name>
</gene>
<evidence type="ECO:0000259" key="6">
    <source>
        <dbReference type="Pfam" id="PF00732"/>
    </source>
</evidence>
<accession>A0A5P8W3P3</accession>
<dbReference type="Pfam" id="PF05199">
    <property type="entry name" value="GMC_oxred_C"/>
    <property type="match status" value="1"/>
</dbReference>
<evidence type="ECO:0000256" key="4">
    <source>
        <dbReference type="ARBA" id="ARBA00022827"/>
    </source>
</evidence>
<evidence type="ECO:0000256" key="3">
    <source>
        <dbReference type="ARBA" id="ARBA00022630"/>
    </source>
</evidence>
<protein>
    <submittedName>
        <fullName evidence="9">GMC family oxidoreductase</fullName>
    </submittedName>
</protein>
<keyword evidence="5" id="KW-0560">Oxidoreductase</keyword>
<comment type="cofactor">
    <cofactor evidence="1">
        <name>FAD</name>
        <dbReference type="ChEBI" id="CHEBI:57692"/>
    </cofactor>
</comment>
<evidence type="ECO:0000313" key="9">
    <source>
        <dbReference type="EMBL" id="QFS46906.1"/>
    </source>
</evidence>